<accession>A0A8J3VTG8</accession>
<evidence type="ECO:0000313" key="2">
    <source>
        <dbReference type="Proteomes" id="UP000642748"/>
    </source>
</evidence>
<dbReference type="EMBL" id="BONZ01000064">
    <property type="protein sequence ID" value="GIH18175.1"/>
    <property type="molecule type" value="Genomic_DNA"/>
</dbReference>
<evidence type="ECO:0000313" key="1">
    <source>
        <dbReference type="EMBL" id="GIH18175.1"/>
    </source>
</evidence>
<keyword evidence="2" id="KW-1185">Reference proteome</keyword>
<name>A0A8J3VTG8_9ACTN</name>
<reference evidence="1" key="1">
    <citation type="submission" date="2021-01" db="EMBL/GenBank/DDBJ databases">
        <title>Whole genome shotgun sequence of Rugosimonospora africana NBRC 104875.</title>
        <authorList>
            <person name="Komaki H."/>
            <person name="Tamura T."/>
        </authorList>
    </citation>
    <scope>NUCLEOTIDE SEQUENCE</scope>
    <source>
        <strain evidence="1">NBRC 104875</strain>
    </source>
</reference>
<proteinExistence type="predicted"/>
<sequence length="386" mass="41239">MEFSVNSTALTGLVEMLDRRWQDYESGRSYLKGNAHFSVFNVGVLNAIHGTHQRIVDEIDAFLAAAAEGFAGPCSTAVVEANSLYVHSDRAAAARTDAAMPAPSVDQQCPTAPFGASGSTAGARADSTLGPQVFADPVCPSARYRQPPDHRADHPYRFSFFDTFSPTSWGREAIWKVTGLAAKFGVLDRPYDVLAEAVEPLCGDWAGFLTCADVYDNIAGAIDDTVRCVTTGGHTIDRVWTGNAAETCAQSLGRFTVELNAAIGPLHQTATTYRQVAEGVYLQAEAVASILTLVLDNMIEKALEPVTGGAIEPFEVVTEVSDLVRVAEKIREVVRLVSKAREMATATMDSADSGLSGFGLLTNRHPVPALVPSVPTLPFRSSARAE</sequence>
<dbReference type="Proteomes" id="UP000642748">
    <property type="component" value="Unassembled WGS sequence"/>
</dbReference>
<dbReference type="RefSeq" id="WP_203921711.1">
    <property type="nucleotide sequence ID" value="NZ_BONZ01000064.1"/>
</dbReference>
<protein>
    <submittedName>
        <fullName evidence="1">Uncharacterized protein</fullName>
    </submittedName>
</protein>
<comment type="caution">
    <text evidence="1">The sequence shown here is derived from an EMBL/GenBank/DDBJ whole genome shotgun (WGS) entry which is preliminary data.</text>
</comment>
<gene>
    <name evidence="1" type="ORF">Raf01_63470</name>
</gene>
<dbReference type="AlphaFoldDB" id="A0A8J3VTG8"/>
<organism evidence="1 2">
    <name type="scientific">Rugosimonospora africana</name>
    <dbReference type="NCBI Taxonomy" id="556532"/>
    <lineage>
        <taxon>Bacteria</taxon>
        <taxon>Bacillati</taxon>
        <taxon>Actinomycetota</taxon>
        <taxon>Actinomycetes</taxon>
        <taxon>Micromonosporales</taxon>
        <taxon>Micromonosporaceae</taxon>
        <taxon>Rugosimonospora</taxon>
    </lineage>
</organism>